<dbReference type="EMBL" id="ML119921">
    <property type="protein sequence ID" value="RPA71521.1"/>
    <property type="molecule type" value="Genomic_DNA"/>
</dbReference>
<dbReference type="Proteomes" id="UP000275078">
    <property type="component" value="Unassembled WGS sequence"/>
</dbReference>
<dbReference type="AlphaFoldDB" id="A0A3N4HGM6"/>
<gene>
    <name evidence="2" type="ORF">BJ508DRAFT_335940</name>
</gene>
<evidence type="ECO:0000256" key="1">
    <source>
        <dbReference type="SAM" id="SignalP"/>
    </source>
</evidence>
<feature type="chain" id="PRO_5018014631" evidence="1">
    <location>
        <begin position="19"/>
        <end position="147"/>
    </location>
</feature>
<organism evidence="2 3">
    <name type="scientific">Ascobolus immersus RN42</name>
    <dbReference type="NCBI Taxonomy" id="1160509"/>
    <lineage>
        <taxon>Eukaryota</taxon>
        <taxon>Fungi</taxon>
        <taxon>Dikarya</taxon>
        <taxon>Ascomycota</taxon>
        <taxon>Pezizomycotina</taxon>
        <taxon>Pezizomycetes</taxon>
        <taxon>Pezizales</taxon>
        <taxon>Ascobolaceae</taxon>
        <taxon>Ascobolus</taxon>
    </lineage>
</organism>
<name>A0A3N4HGM6_ASCIM</name>
<sequence>MKLLLPLSLLSSFVAAVAVPTEVQVQSLLKRDWGCPNDCAPYACLIQSNYYGGGCGGNTNCGHYTACLTREGCSDPTGTNIAPIMDPTIGDHVGIVNGTTYQCLGAQGRCRFWMCTRNPNRSSDEPYEDWVSIKRCLGNWGCREIPA</sequence>
<evidence type="ECO:0000313" key="3">
    <source>
        <dbReference type="Proteomes" id="UP000275078"/>
    </source>
</evidence>
<proteinExistence type="predicted"/>
<evidence type="ECO:0000313" key="2">
    <source>
        <dbReference type="EMBL" id="RPA71521.1"/>
    </source>
</evidence>
<keyword evidence="3" id="KW-1185">Reference proteome</keyword>
<keyword evidence="1" id="KW-0732">Signal</keyword>
<feature type="signal peptide" evidence="1">
    <location>
        <begin position="1"/>
        <end position="18"/>
    </location>
</feature>
<reference evidence="2 3" key="1">
    <citation type="journal article" date="2018" name="Nat. Ecol. Evol.">
        <title>Pezizomycetes genomes reveal the molecular basis of ectomycorrhizal truffle lifestyle.</title>
        <authorList>
            <person name="Murat C."/>
            <person name="Payen T."/>
            <person name="Noel B."/>
            <person name="Kuo A."/>
            <person name="Morin E."/>
            <person name="Chen J."/>
            <person name="Kohler A."/>
            <person name="Krizsan K."/>
            <person name="Balestrini R."/>
            <person name="Da Silva C."/>
            <person name="Montanini B."/>
            <person name="Hainaut M."/>
            <person name="Levati E."/>
            <person name="Barry K.W."/>
            <person name="Belfiori B."/>
            <person name="Cichocki N."/>
            <person name="Clum A."/>
            <person name="Dockter R.B."/>
            <person name="Fauchery L."/>
            <person name="Guy J."/>
            <person name="Iotti M."/>
            <person name="Le Tacon F."/>
            <person name="Lindquist E.A."/>
            <person name="Lipzen A."/>
            <person name="Malagnac F."/>
            <person name="Mello A."/>
            <person name="Molinier V."/>
            <person name="Miyauchi S."/>
            <person name="Poulain J."/>
            <person name="Riccioni C."/>
            <person name="Rubini A."/>
            <person name="Sitrit Y."/>
            <person name="Splivallo R."/>
            <person name="Traeger S."/>
            <person name="Wang M."/>
            <person name="Zifcakova L."/>
            <person name="Wipf D."/>
            <person name="Zambonelli A."/>
            <person name="Paolocci F."/>
            <person name="Nowrousian M."/>
            <person name="Ottonello S."/>
            <person name="Baldrian P."/>
            <person name="Spatafora J.W."/>
            <person name="Henrissat B."/>
            <person name="Nagy L.G."/>
            <person name="Aury J.M."/>
            <person name="Wincker P."/>
            <person name="Grigoriev I.V."/>
            <person name="Bonfante P."/>
            <person name="Martin F.M."/>
        </authorList>
    </citation>
    <scope>NUCLEOTIDE SEQUENCE [LARGE SCALE GENOMIC DNA]</scope>
    <source>
        <strain evidence="2 3">RN42</strain>
    </source>
</reference>
<protein>
    <submittedName>
        <fullName evidence="2">Uncharacterized protein</fullName>
    </submittedName>
</protein>
<accession>A0A3N4HGM6</accession>